<feature type="domain" description="Fe2OG dioxygenase" evidence="1">
    <location>
        <begin position="98"/>
        <end position="199"/>
    </location>
</feature>
<evidence type="ECO:0000313" key="2">
    <source>
        <dbReference type="EMBL" id="ARF12077.1"/>
    </source>
</evidence>
<dbReference type="InterPro" id="IPR037151">
    <property type="entry name" value="AlkB-like_sf"/>
</dbReference>
<dbReference type="PANTHER" id="PTHR31212">
    <property type="entry name" value="ALPHA-KETOGLUTARATE-DEPENDENT DIOXYGENASE ALKB HOMOLOG 3"/>
    <property type="match status" value="1"/>
</dbReference>
<protein>
    <submittedName>
        <fullName evidence="2">2OG-FeII oxygenase superfamily protein</fullName>
    </submittedName>
</protein>
<reference evidence="2" key="1">
    <citation type="journal article" date="2017" name="Science">
        <title>Giant viruses with an expanded complement of translation system components.</title>
        <authorList>
            <person name="Schulz F."/>
            <person name="Yutin N."/>
            <person name="Ivanova N.N."/>
            <person name="Ortega D.R."/>
            <person name="Lee T.K."/>
            <person name="Vierheilig J."/>
            <person name="Daims H."/>
            <person name="Horn M."/>
            <person name="Wagner M."/>
            <person name="Jensen G.J."/>
            <person name="Kyrpides N.C."/>
            <person name="Koonin E.V."/>
            <person name="Woyke T."/>
        </authorList>
    </citation>
    <scope>NUCLEOTIDE SEQUENCE</scope>
    <source>
        <strain evidence="2">KNV1</strain>
    </source>
</reference>
<dbReference type="GO" id="GO:0051213">
    <property type="term" value="F:dioxygenase activity"/>
    <property type="evidence" value="ECO:0007669"/>
    <property type="project" value="InterPro"/>
</dbReference>
<name>A0A1V0SK32_9VIRU</name>
<dbReference type="Gene3D" id="2.60.120.590">
    <property type="entry name" value="Alpha-ketoglutarate-dependent dioxygenase AlkB-like"/>
    <property type="match status" value="1"/>
</dbReference>
<dbReference type="InterPro" id="IPR005123">
    <property type="entry name" value="Oxoglu/Fe-dep_dioxygenase_dom"/>
</dbReference>
<accession>A0A1V0SK32</accession>
<dbReference type="PROSITE" id="PS51471">
    <property type="entry name" value="FE2OG_OXY"/>
    <property type="match status" value="1"/>
</dbReference>
<proteinExistence type="predicted"/>
<dbReference type="PANTHER" id="PTHR31212:SF4">
    <property type="entry name" value="ALPHA-KETOGLUTARATE-DEPENDENT DIOXYGENASE ALKB HOMOLOG 3"/>
    <property type="match status" value="1"/>
</dbReference>
<dbReference type="InterPro" id="IPR027450">
    <property type="entry name" value="AlkB-like"/>
</dbReference>
<gene>
    <name evidence="2" type="ORF">Klosneuvirus_3_212</name>
</gene>
<dbReference type="EMBL" id="KY684110">
    <property type="protein sequence ID" value="ARF12077.1"/>
    <property type="molecule type" value="Genomic_DNA"/>
</dbReference>
<dbReference type="Pfam" id="PF13532">
    <property type="entry name" value="2OG-FeII_Oxy_2"/>
    <property type="match status" value="1"/>
</dbReference>
<dbReference type="InterPro" id="IPR032854">
    <property type="entry name" value="ALKBH3"/>
</dbReference>
<sequence length="210" mass="24760">MLQKTFAEVSFKSEVDHLNIQYKRDFLTPQKADKYYEILDNLIKKMDDSDHKRINISFGDNEICNYYKDTQSWDDSNDIVCQIIRVMKHQVEKFTGLKYNYAYINRYPTGAISMGKHKDREVIDEQSAIVGISLGCIREMQFESDGFIPEEMPKKIILSLDHGSIYVMNWPTNSFWTHEILKNTKAYGSRVSVTFRYIYPNEKDDKQISY</sequence>
<organism evidence="2">
    <name type="scientific">Klosneuvirus KNV1</name>
    <dbReference type="NCBI Taxonomy" id="1977640"/>
    <lineage>
        <taxon>Viruses</taxon>
        <taxon>Varidnaviria</taxon>
        <taxon>Bamfordvirae</taxon>
        <taxon>Nucleocytoviricota</taxon>
        <taxon>Megaviricetes</taxon>
        <taxon>Imitervirales</taxon>
        <taxon>Mimiviridae</taxon>
        <taxon>Klosneuvirinae</taxon>
        <taxon>Klosneuvirus</taxon>
    </lineage>
</organism>
<dbReference type="SUPFAM" id="SSF51197">
    <property type="entry name" value="Clavaminate synthase-like"/>
    <property type="match status" value="1"/>
</dbReference>
<dbReference type="GO" id="GO:0006307">
    <property type="term" value="P:DNA alkylation repair"/>
    <property type="evidence" value="ECO:0007669"/>
    <property type="project" value="InterPro"/>
</dbReference>
<evidence type="ECO:0000259" key="1">
    <source>
        <dbReference type="PROSITE" id="PS51471"/>
    </source>
</evidence>